<dbReference type="Proteomes" id="UP000037035">
    <property type="component" value="Unassembled WGS sequence"/>
</dbReference>
<sequence length="63" mass="7083">PIFYNQSQNPQQDVSIQLAVATCHLGSNGDGTAVLRPKNLFQVGYRTINLYITRVIKAIYNMQ</sequence>
<evidence type="ECO:0000313" key="1">
    <source>
        <dbReference type="EMBL" id="KNZ45374.1"/>
    </source>
</evidence>
<proteinExistence type="predicted"/>
<feature type="non-terminal residue" evidence="1">
    <location>
        <position position="1"/>
    </location>
</feature>
<name>A0A0L6UA10_9BASI</name>
<organism evidence="1 2">
    <name type="scientific">Puccinia sorghi</name>
    <dbReference type="NCBI Taxonomy" id="27349"/>
    <lineage>
        <taxon>Eukaryota</taxon>
        <taxon>Fungi</taxon>
        <taxon>Dikarya</taxon>
        <taxon>Basidiomycota</taxon>
        <taxon>Pucciniomycotina</taxon>
        <taxon>Pucciniomycetes</taxon>
        <taxon>Pucciniales</taxon>
        <taxon>Pucciniaceae</taxon>
        <taxon>Puccinia</taxon>
    </lineage>
</organism>
<comment type="caution">
    <text evidence="1">The sequence shown here is derived from an EMBL/GenBank/DDBJ whole genome shotgun (WGS) entry which is preliminary data.</text>
</comment>
<accession>A0A0L6UA10</accession>
<reference evidence="1 2" key="1">
    <citation type="submission" date="2015-08" db="EMBL/GenBank/DDBJ databases">
        <title>Next Generation Sequencing and Analysis of the Genome of Puccinia sorghi L Schw, the Causal Agent of Maize Common Rust.</title>
        <authorList>
            <person name="Rochi L."/>
            <person name="Burguener G."/>
            <person name="Darino M."/>
            <person name="Turjanski A."/>
            <person name="Kreff E."/>
            <person name="Dieguez M.J."/>
            <person name="Sacco F."/>
        </authorList>
    </citation>
    <scope>NUCLEOTIDE SEQUENCE [LARGE SCALE GENOMIC DNA]</scope>
    <source>
        <strain evidence="1 2">RO10H11247</strain>
    </source>
</reference>
<dbReference type="OrthoDB" id="2506791at2759"/>
<keyword evidence="2" id="KW-1185">Reference proteome</keyword>
<dbReference type="EMBL" id="LAVV01013705">
    <property type="protein sequence ID" value="KNZ45374.1"/>
    <property type="molecule type" value="Genomic_DNA"/>
</dbReference>
<dbReference type="AlphaFoldDB" id="A0A0L6UA10"/>
<protein>
    <submittedName>
        <fullName evidence="1">Uncharacterized protein</fullName>
    </submittedName>
</protein>
<gene>
    <name evidence="1" type="ORF">VP01_8190g1</name>
</gene>
<dbReference type="VEuPathDB" id="FungiDB:VP01_8190g1"/>
<evidence type="ECO:0000313" key="2">
    <source>
        <dbReference type="Proteomes" id="UP000037035"/>
    </source>
</evidence>